<keyword evidence="1" id="KW-0812">Transmembrane</keyword>
<feature type="transmembrane region" description="Helical" evidence="1">
    <location>
        <begin position="38"/>
        <end position="58"/>
    </location>
</feature>
<organism evidence="2">
    <name type="scientific">Ixodes scapularis</name>
    <name type="common">Black-legged tick</name>
    <name type="synonym">Deer tick</name>
    <dbReference type="NCBI Taxonomy" id="6945"/>
    <lineage>
        <taxon>Eukaryota</taxon>
        <taxon>Metazoa</taxon>
        <taxon>Ecdysozoa</taxon>
        <taxon>Arthropoda</taxon>
        <taxon>Chelicerata</taxon>
        <taxon>Arachnida</taxon>
        <taxon>Acari</taxon>
        <taxon>Parasitiformes</taxon>
        <taxon>Ixodida</taxon>
        <taxon>Ixodoidea</taxon>
        <taxon>Ixodidae</taxon>
        <taxon>Ixodinae</taxon>
        <taxon>Ixodes</taxon>
    </lineage>
</organism>
<accession>A0A4D5S680</accession>
<evidence type="ECO:0000313" key="2">
    <source>
        <dbReference type="EMBL" id="MOY44859.1"/>
    </source>
</evidence>
<proteinExistence type="predicted"/>
<name>A0A4D5S680_IXOSC</name>
<protein>
    <submittedName>
        <fullName evidence="2">Uncharacterized protein</fullName>
    </submittedName>
</protein>
<reference evidence="2" key="1">
    <citation type="submission" date="2019-04" db="EMBL/GenBank/DDBJ databases">
        <title>An insight into the mialome of Ixodes scapularis.</title>
        <authorList>
            <person name="Ribeiro J.M."/>
            <person name="Mather T.N."/>
            <person name="Karim S."/>
        </authorList>
    </citation>
    <scope>NUCLEOTIDE SEQUENCE</scope>
</reference>
<evidence type="ECO:0000256" key="1">
    <source>
        <dbReference type="SAM" id="Phobius"/>
    </source>
</evidence>
<dbReference type="AlphaFoldDB" id="A0A4D5S680"/>
<keyword evidence="1" id="KW-0472">Membrane</keyword>
<dbReference type="EMBL" id="GHJT01010888">
    <property type="protein sequence ID" value="MOY44859.1"/>
    <property type="molecule type" value="Transcribed_RNA"/>
</dbReference>
<keyword evidence="1" id="KW-1133">Transmembrane helix</keyword>
<sequence>MQMFLKTLVSGRFLFFFTHACFVFAFFSQDAALDVNYFVFAFFFFLVFVCFRFLVWLVSSHTLPQVQTPGRECSLAPCHLLLYGGQCSKSLCLKGISRFPNVLVCRRSSPPFSVILVAFCFSHIVSLSRLSRAACVQMMSKLLFLGGRGVVGNFVLSCSVAEHPLGTVMRLKRDWTRELPQPF</sequence>